<dbReference type="EMBL" id="CAJNOL010000397">
    <property type="protein sequence ID" value="CAF1046408.1"/>
    <property type="molecule type" value="Genomic_DNA"/>
</dbReference>
<evidence type="ECO:0000256" key="1">
    <source>
        <dbReference type="SAM" id="MobiDB-lite"/>
    </source>
</evidence>
<feature type="signal peptide" evidence="3">
    <location>
        <begin position="1"/>
        <end position="16"/>
    </location>
</feature>
<dbReference type="Proteomes" id="UP000663870">
    <property type="component" value="Unassembled WGS sequence"/>
</dbReference>
<feature type="transmembrane region" description="Helical" evidence="2">
    <location>
        <begin position="277"/>
        <end position="299"/>
    </location>
</feature>
<dbReference type="OrthoDB" id="10013734at2759"/>
<keyword evidence="9" id="KW-1185">Reference proteome</keyword>
<dbReference type="AlphaFoldDB" id="A0A813VF70"/>
<keyword evidence="2" id="KW-0812">Transmembrane</keyword>
<evidence type="ECO:0000313" key="5">
    <source>
        <dbReference type="EMBL" id="CAF1046408.1"/>
    </source>
</evidence>
<keyword evidence="2" id="KW-0472">Membrane</keyword>
<evidence type="ECO:0000313" key="9">
    <source>
        <dbReference type="Proteomes" id="UP000663870"/>
    </source>
</evidence>
<keyword evidence="2" id="KW-1133">Transmembrane helix</keyword>
<feature type="compositionally biased region" description="Polar residues" evidence="1">
    <location>
        <begin position="347"/>
        <end position="359"/>
    </location>
</feature>
<reference evidence="4" key="1">
    <citation type="submission" date="2021-02" db="EMBL/GenBank/DDBJ databases">
        <authorList>
            <person name="Nowell W R."/>
        </authorList>
    </citation>
    <scope>NUCLEOTIDE SEQUENCE</scope>
</reference>
<evidence type="ECO:0000256" key="3">
    <source>
        <dbReference type="SAM" id="SignalP"/>
    </source>
</evidence>
<comment type="caution">
    <text evidence="4">The sequence shown here is derived from an EMBL/GenBank/DDBJ whole genome shotgun (WGS) entry which is preliminary data.</text>
</comment>
<dbReference type="EMBL" id="CAJNOO010001456">
    <property type="protein sequence ID" value="CAF1155380.1"/>
    <property type="molecule type" value="Genomic_DNA"/>
</dbReference>
<proteinExistence type="predicted"/>
<evidence type="ECO:0000313" key="6">
    <source>
        <dbReference type="EMBL" id="CAF1155380.1"/>
    </source>
</evidence>
<feature type="compositionally biased region" description="Polar residues" evidence="1">
    <location>
        <begin position="318"/>
        <end position="336"/>
    </location>
</feature>
<keyword evidence="3" id="KW-0732">Signal</keyword>
<evidence type="ECO:0000256" key="2">
    <source>
        <dbReference type="SAM" id="Phobius"/>
    </source>
</evidence>
<dbReference type="Proteomes" id="UP000663864">
    <property type="component" value="Unassembled WGS sequence"/>
</dbReference>
<sequence>MLYIFVINLIISGLWCQNIKRVIVQQGGSFSFDCQHDETVLFGRRLNEWLEIQEDNEYYLYLNLNFNYLPQENILRVTSNSAQSKHNGYYTCQKSTWISTSKNIIYQIILADVQSFYWNYICHGPIGSCERLDDVVDENLSRFEVADQTNTELFCCASVTGYGTVNIHMNRVGDSFGDVEVNRKQELDGTWVVCANQRTILRRTSNFNQQVLTCELLIDNQHNSMLSSVIIIKDPILPDPSLNYNSYFEENRDNEYFNEPRLSEIRSRRKSMTGKKLAIIIGSVIGGLCLLGLLIAFLVCLCRHKNASSSSKMKNSKQYSPVKTMEQTRYKNQTNTQDDEPVYEEPTQLSRTSPIFTRC</sequence>
<organism evidence="4 8">
    <name type="scientific">Rotaria sordida</name>
    <dbReference type="NCBI Taxonomy" id="392033"/>
    <lineage>
        <taxon>Eukaryota</taxon>
        <taxon>Metazoa</taxon>
        <taxon>Spiralia</taxon>
        <taxon>Gnathifera</taxon>
        <taxon>Rotifera</taxon>
        <taxon>Eurotatoria</taxon>
        <taxon>Bdelloidea</taxon>
        <taxon>Philodinida</taxon>
        <taxon>Philodinidae</taxon>
        <taxon>Rotaria</taxon>
    </lineage>
</organism>
<dbReference type="Proteomes" id="UP000663882">
    <property type="component" value="Unassembled WGS sequence"/>
</dbReference>
<accession>A0A813VF70</accession>
<dbReference type="Gene3D" id="2.60.40.10">
    <property type="entry name" value="Immunoglobulins"/>
    <property type="match status" value="1"/>
</dbReference>
<protein>
    <recommendedName>
        <fullName evidence="10">Ig-like domain-containing protein</fullName>
    </recommendedName>
</protein>
<dbReference type="EMBL" id="CAJOAX010000015">
    <property type="protein sequence ID" value="CAF3479419.1"/>
    <property type="molecule type" value="Genomic_DNA"/>
</dbReference>
<evidence type="ECO:0000313" key="7">
    <source>
        <dbReference type="EMBL" id="CAF3479419.1"/>
    </source>
</evidence>
<dbReference type="InterPro" id="IPR013783">
    <property type="entry name" value="Ig-like_fold"/>
</dbReference>
<name>A0A813VF70_9BILA</name>
<evidence type="ECO:0008006" key="10">
    <source>
        <dbReference type="Google" id="ProtNLM"/>
    </source>
</evidence>
<feature type="region of interest" description="Disordered" evidence="1">
    <location>
        <begin position="311"/>
        <end position="359"/>
    </location>
</feature>
<dbReference type="EMBL" id="CAJNOT010000097">
    <property type="protein sequence ID" value="CAF0836807.1"/>
    <property type="molecule type" value="Genomic_DNA"/>
</dbReference>
<feature type="chain" id="PRO_5036409484" description="Ig-like domain-containing protein" evidence="3">
    <location>
        <begin position="17"/>
        <end position="359"/>
    </location>
</feature>
<dbReference type="Proteomes" id="UP000663823">
    <property type="component" value="Unassembled WGS sequence"/>
</dbReference>
<evidence type="ECO:0000313" key="4">
    <source>
        <dbReference type="EMBL" id="CAF0836807.1"/>
    </source>
</evidence>
<gene>
    <name evidence="5" type="ORF">JXQ802_LOCUS16419</name>
    <name evidence="7" type="ORF">OTI717_LOCUS425</name>
    <name evidence="6" type="ORF">RFH988_LOCUS22144</name>
    <name evidence="4" type="ORF">ZHD862_LOCUS4165</name>
</gene>
<evidence type="ECO:0000313" key="8">
    <source>
        <dbReference type="Proteomes" id="UP000663864"/>
    </source>
</evidence>